<dbReference type="NCBIfam" id="NF041061">
    <property type="entry name" value="DpdD"/>
    <property type="match status" value="1"/>
</dbReference>
<dbReference type="Proteomes" id="UP000029738">
    <property type="component" value="Unassembled WGS sequence"/>
</dbReference>
<accession>A0A0C1RJQ4</accession>
<evidence type="ECO:0000313" key="2">
    <source>
        <dbReference type="EMBL" id="KIE12245.1"/>
    </source>
</evidence>
<dbReference type="OrthoDB" id="4759077at2"/>
<comment type="caution">
    <text evidence="2">The sequence shown here is derived from an EMBL/GenBank/DDBJ whole genome shotgun (WGS) entry which is preliminary data.</text>
</comment>
<organism evidence="2">
    <name type="scientific">Tolypothrix bouteillei VB521301</name>
    <dbReference type="NCBI Taxonomy" id="1479485"/>
    <lineage>
        <taxon>Bacteria</taxon>
        <taxon>Bacillati</taxon>
        <taxon>Cyanobacteriota</taxon>
        <taxon>Cyanophyceae</taxon>
        <taxon>Nostocales</taxon>
        <taxon>Tolypothrichaceae</taxon>
        <taxon>Tolypothrix</taxon>
    </lineage>
</organism>
<name>A0A0C1RJQ4_9CYAN</name>
<sequence length="754" mass="85589">MRSPSQAKVRHFLEQFFGTGNKFDLNKIELGEGKQAKIRPWVELLTKGEPQPTVLPCWRELSVDWYAIALSERQLRCLSEELMAFVGPTYSTFRGQRAQLDLQDPVEAAVYEFTGGATVKLCGQAKDVWEALERMRRVSERRVLRVASIPRPTGRVLRDFYMAIQAGDRASAENSLQYLLDQHRLDALNLLFLRVQLLAELEQWKELLSLPELSNLLQVRRPFAVTQALLKAVYRNELQHFEDNNAPKSAVAYFKEVVFPRYNNLLTIRAGSKIPEVLKLFMLLAVGGELSKPGLRDELLAIDDVEETHHRYLQQLAALLPDATPPSTGDPLQQAEHLAKNGDFDQAFSLLCDAPSSKEKVRLLFQCAYELQTLAVENAAMQAFNELKVEEQTVLLKVRWNQDFLSQLQGSQEGTADLTALSVPTNWLEWLSQIDRDPSWERALQTARQGAEEWNVSSLLVQPQAVARFNELLLVVGSKAELILHNALPYLLKFFQEDEQFPRREFLTLYQSLVELLVLSTEGGNADLVLFNELAIALLTVGVNTSQYAEIVNNAMELWKRFASPIYFDWILDLMDVLVSYPSPVPEKREQLLFAAAETLYRFSERINEGQWAIFRTLVKDLNLKEFLSDLLGKKASLGEPNFEVEANIFQKLKGKSVLIYTLTETVAIRVKNILEATCQQVTVHLSHHKGGDERLLQWVRNSDLVVMVTASAKHAATNFIEANRPSHLQPILLVNTKGSASMLREIGEYLARE</sequence>
<gene>
    <name evidence="2" type="ORF">DA73_0211805</name>
    <name evidence="1" type="ORF">DA73_0400037045</name>
</gene>
<reference evidence="2" key="1">
    <citation type="journal article" date="2015" name="Genome Announc.">
        <title>Draft Genome Sequence of Tolypothrix boutellei Strain VB521301.</title>
        <authorList>
            <person name="Chandrababunaidu M.M."/>
            <person name="Singh D."/>
            <person name="Sen D."/>
            <person name="Bhan S."/>
            <person name="Das S."/>
            <person name="Gupta A."/>
            <person name="Adhikary S.P."/>
            <person name="Tripathy S."/>
        </authorList>
    </citation>
    <scope>NUCLEOTIDE SEQUENCE</scope>
    <source>
        <strain evidence="2">VB521301</strain>
    </source>
</reference>
<reference evidence="1" key="2">
    <citation type="submission" date="2019-11" db="EMBL/GenBank/DDBJ databases">
        <title>Improved Assembly of Tolypothrix boutellei genome.</title>
        <authorList>
            <person name="Sarangi A.N."/>
            <person name="Mukherjee M."/>
            <person name="Ghosh S."/>
            <person name="Singh D."/>
            <person name="Das A."/>
            <person name="Kant S."/>
            <person name="Prusty A."/>
            <person name="Tripathy S."/>
        </authorList>
    </citation>
    <scope>NUCLEOTIDE SEQUENCE</scope>
    <source>
        <strain evidence="1">VB521301</strain>
    </source>
</reference>
<evidence type="ECO:0000313" key="3">
    <source>
        <dbReference type="Proteomes" id="UP000029738"/>
    </source>
</evidence>
<dbReference type="EMBL" id="JHEG04000001">
    <property type="protein sequence ID" value="KAF3890437.1"/>
    <property type="molecule type" value="Genomic_DNA"/>
</dbReference>
<dbReference type="AlphaFoldDB" id="A0A0C1RJQ4"/>
<evidence type="ECO:0000313" key="1">
    <source>
        <dbReference type="EMBL" id="KAF3890437.1"/>
    </source>
</evidence>
<proteinExistence type="predicted"/>
<keyword evidence="3" id="KW-1185">Reference proteome</keyword>
<dbReference type="RefSeq" id="WP_038073129.1">
    <property type="nucleotide sequence ID" value="NZ_JHEG04000001.1"/>
</dbReference>
<dbReference type="STRING" id="1479485.DA73_0211805"/>
<dbReference type="InterPro" id="IPR049807">
    <property type="entry name" value="DpdD-like"/>
</dbReference>
<protein>
    <submittedName>
        <fullName evidence="2">Uncharacterized protein</fullName>
    </submittedName>
</protein>
<dbReference type="EMBL" id="JHEG02000037">
    <property type="protein sequence ID" value="KIE12245.1"/>
    <property type="molecule type" value="Genomic_DNA"/>
</dbReference>